<evidence type="ECO:0000313" key="1">
    <source>
        <dbReference type="EMBL" id="OAD92718.1"/>
    </source>
</evidence>
<dbReference type="STRING" id="1385699.A7A78_02070"/>
<accession>A0A1A9LHA7</accession>
<dbReference type="AlphaFoldDB" id="A0A1A9LHA7"/>
<reference evidence="1 2" key="1">
    <citation type="submission" date="2016-05" db="EMBL/GenBank/DDBJ databases">
        <title>Genome sequencing of Vitellibacter soesokkakensis RSSK-12.</title>
        <authorList>
            <person name="Thevarajoo S."/>
            <person name="Selvaratnam C."/>
            <person name="Goh K.M."/>
            <person name="Chan K.-G."/>
            <person name="Chong C.S."/>
        </authorList>
    </citation>
    <scope>NUCLEOTIDE SEQUENCE [LARGE SCALE GENOMIC DNA]</scope>
    <source>
        <strain evidence="1 2">RSSK-12</strain>
    </source>
</reference>
<proteinExistence type="predicted"/>
<dbReference type="Proteomes" id="UP000077552">
    <property type="component" value="Unassembled WGS sequence"/>
</dbReference>
<organism evidence="1 2">
    <name type="scientific">Aequorivita soesokkakensis</name>
    <dbReference type="NCBI Taxonomy" id="1385699"/>
    <lineage>
        <taxon>Bacteria</taxon>
        <taxon>Pseudomonadati</taxon>
        <taxon>Bacteroidota</taxon>
        <taxon>Flavobacteriia</taxon>
        <taxon>Flavobacteriales</taxon>
        <taxon>Flavobacteriaceae</taxon>
        <taxon>Aequorivita</taxon>
    </lineage>
</organism>
<name>A0A1A9LHA7_9FLAO</name>
<evidence type="ECO:0000313" key="2">
    <source>
        <dbReference type="Proteomes" id="UP000077552"/>
    </source>
</evidence>
<protein>
    <submittedName>
        <fullName evidence="1">Uncharacterized protein</fullName>
    </submittedName>
</protein>
<dbReference type="EMBL" id="LXIE01000001">
    <property type="protein sequence ID" value="OAD92718.1"/>
    <property type="molecule type" value="Genomic_DNA"/>
</dbReference>
<sequence>MRSTELKRTDSDTLELKIFETNPAYSQYLTIKIADNQFKSDFNYWVSGPAIDPKVITLEQELKFLNKKEK</sequence>
<comment type="caution">
    <text evidence="1">The sequence shown here is derived from an EMBL/GenBank/DDBJ whole genome shotgun (WGS) entry which is preliminary data.</text>
</comment>
<keyword evidence="2" id="KW-1185">Reference proteome</keyword>
<gene>
    <name evidence="1" type="ORF">A7A78_02070</name>
</gene>